<protein>
    <submittedName>
        <fullName evidence="3">Uncharacterized protein</fullName>
    </submittedName>
</protein>
<feature type="region of interest" description="Disordered" evidence="1">
    <location>
        <begin position="42"/>
        <end position="128"/>
    </location>
</feature>
<dbReference type="Proteomes" id="UP001620626">
    <property type="component" value="Unassembled WGS sequence"/>
</dbReference>
<name>A0ABD2LSA8_9BILA</name>
<evidence type="ECO:0000313" key="3">
    <source>
        <dbReference type="EMBL" id="KAL3118064.1"/>
    </source>
</evidence>
<keyword evidence="4" id="KW-1185">Reference proteome</keyword>
<feature type="compositionally biased region" description="Basic and acidic residues" evidence="1">
    <location>
        <begin position="63"/>
        <end position="77"/>
    </location>
</feature>
<accession>A0ABD2LSA8</accession>
<feature type="compositionally biased region" description="Polar residues" evidence="1">
    <location>
        <begin position="101"/>
        <end position="119"/>
    </location>
</feature>
<feature type="transmembrane region" description="Helical" evidence="2">
    <location>
        <begin position="17"/>
        <end position="38"/>
    </location>
</feature>
<evidence type="ECO:0000256" key="2">
    <source>
        <dbReference type="SAM" id="Phobius"/>
    </source>
</evidence>
<organism evidence="3 4">
    <name type="scientific">Heterodera trifolii</name>
    <dbReference type="NCBI Taxonomy" id="157864"/>
    <lineage>
        <taxon>Eukaryota</taxon>
        <taxon>Metazoa</taxon>
        <taxon>Ecdysozoa</taxon>
        <taxon>Nematoda</taxon>
        <taxon>Chromadorea</taxon>
        <taxon>Rhabditida</taxon>
        <taxon>Tylenchina</taxon>
        <taxon>Tylenchomorpha</taxon>
        <taxon>Tylenchoidea</taxon>
        <taxon>Heteroderidae</taxon>
        <taxon>Heteroderinae</taxon>
        <taxon>Heterodera</taxon>
    </lineage>
</organism>
<evidence type="ECO:0000313" key="4">
    <source>
        <dbReference type="Proteomes" id="UP001620626"/>
    </source>
</evidence>
<dbReference type="EMBL" id="JBICBT010000297">
    <property type="protein sequence ID" value="KAL3118064.1"/>
    <property type="molecule type" value="Genomic_DNA"/>
</dbReference>
<gene>
    <name evidence="3" type="ORF">niasHT_004867</name>
</gene>
<comment type="caution">
    <text evidence="3">The sequence shown here is derived from an EMBL/GenBank/DDBJ whole genome shotgun (WGS) entry which is preliminary data.</text>
</comment>
<keyword evidence="2" id="KW-0472">Membrane</keyword>
<sequence length="371" mass="40145">MFNGGLPSSDSASNRRIATIIGLGGVSIVAVATTIWMYKKRNQRGRRNGGRGSATEASQQDQAKTEQEKREEEERATDAVNATTNSDESDKRTEDNENDAVGSSSTAMANEVQQQQGSADSGRATGHLTSYSPFADAAAELGQQAADNLPIYEFEVPNTLVGLIIGIKGKTIKMLLLGQASLPSLFTNLTSSPSAGGGGGPLAFVVSRIPIDESKNDAFVDELNIYDNSKTPIPSGECHADKSDDPSVCQILPTIYANSNPLPYSNYLLMSGFPSPFSNLAQMPSAIISSAASSPSNRRFLTIIRTCAFQNIHPIWPFLWAVTRRKRRGRGADSEGKYFRKKEFGRFCAKRWEKAVPPIRPSLSFPSPSQK</sequence>
<dbReference type="AlphaFoldDB" id="A0ABD2LSA8"/>
<evidence type="ECO:0000256" key="1">
    <source>
        <dbReference type="SAM" id="MobiDB-lite"/>
    </source>
</evidence>
<keyword evidence="2" id="KW-1133">Transmembrane helix</keyword>
<proteinExistence type="predicted"/>
<keyword evidence="2" id="KW-0812">Transmembrane</keyword>
<reference evidence="3 4" key="1">
    <citation type="submission" date="2024-10" db="EMBL/GenBank/DDBJ databases">
        <authorList>
            <person name="Kim D."/>
        </authorList>
    </citation>
    <scope>NUCLEOTIDE SEQUENCE [LARGE SCALE GENOMIC DNA]</scope>
    <source>
        <strain evidence="3">BH-2024</strain>
    </source>
</reference>